<evidence type="ECO:0000313" key="2">
    <source>
        <dbReference type="WBParaSite" id="RSKR_0000463900.1"/>
    </source>
</evidence>
<proteinExistence type="predicted"/>
<name>A0AC35TVA3_9BILA</name>
<protein>
    <submittedName>
        <fullName evidence="2">RING-type domain-containing protein</fullName>
    </submittedName>
</protein>
<accession>A0AC35TVA3</accession>
<dbReference type="Proteomes" id="UP000095286">
    <property type="component" value="Unplaced"/>
</dbReference>
<reference evidence="2" key="1">
    <citation type="submission" date="2016-11" db="UniProtKB">
        <authorList>
            <consortium name="WormBaseParasite"/>
        </authorList>
    </citation>
    <scope>IDENTIFICATION</scope>
    <source>
        <strain evidence="2">KR3021</strain>
    </source>
</reference>
<dbReference type="WBParaSite" id="RSKR_0000463900.1">
    <property type="protein sequence ID" value="RSKR_0000463900.1"/>
    <property type="gene ID" value="RSKR_0000463900"/>
</dbReference>
<evidence type="ECO:0000313" key="1">
    <source>
        <dbReference type="Proteomes" id="UP000095286"/>
    </source>
</evidence>
<organism evidence="1 2">
    <name type="scientific">Rhabditophanes sp. KR3021</name>
    <dbReference type="NCBI Taxonomy" id="114890"/>
    <lineage>
        <taxon>Eukaryota</taxon>
        <taxon>Metazoa</taxon>
        <taxon>Ecdysozoa</taxon>
        <taxon>Nematoda</taxon>
        <taxon>Chromadorea</taxon>
        <taxon>Rhabditida</taxon>
        <taxon>Tylenchina</taxon>
        <taxon>Panagrolaimomorpha</taxon>
        <taxon>Strongyloidoidea</taxon>
        <taxon>Alloionematidae</taxon>
        <taxon>Rhabditophanes</taxon>
    </lineage>
</organism>
<sequence>MKRNLQGIATTITISNNGSCSSQAIVPGANIRGQSESFRMSIDILRCPICRDHYKEPYQMKCGHSFCHYCLKKQIETAKECPICKGSILEIAEAFPNLILGKIVDSIERKPKIMYESEFMSVNNKYAALYHDEEMAAFKEYEYNKALKAENDMKLKVLLKYNFFVELIKIRSYENNIKSSEMLMAINDRDKLISQLIKTSISGNKIVETSLARETNGSPLSKRAHLQVAGEQGVRVPDNHNMSLSNADSLLAVHENQLDNDTKMSASMMKRVEKMRIHMNGLSAAYFTQYRGPYNKNDLANVRRPTANDFDEMLDGVTKYSKLKVLTTLAYREDVMGGLGIVSSMEFDADGNNFAVGGITSKIKIYRFNDLLSRPNGQQVAVGHLDCKAKTTHVAYNPFHKSLLAASDYEGCVTIWDTANCKVVKAYREHTKRCWDVKFNKQDPTLFASCSDDTTVRLWSLGCRKSVSIITTQGNVCSVEFNPNDKNLLLLGSAEHSVYLYDIRNPSTAVHTFMGHKRTIASVRHLSDREFVSSAVDSSLRVWDIQTGQLIQVLKGHQNEKHFVGLSTNKKHIVSGSEDGKLYVYNYKFPDPISTFDIGAVTANVLPGTESRSQYDPYESYVTSVCWKKYLIRIKSSIHQFVLFVMENVLAIKDKVINQLVVTYKGVSCQCDTLIPRTTIQYNKLKVRLEETYKLALDNEMLEIGHLYRTVIYANENEFEAHKNASVEMYLGLSVILIAMTLGNILGASSLAMPLDYIFSPSIELLLILAIPLAVFLQSCEDPCYDEIARTKELFGSALISSVLVGNLFGRGVVSQYPSAVFVFLIILILMIDKDGSKFTPNTIIGSNSFKLVGIASCISVIVMALLVTLTFKSMLLFICLVFITYLHMTYANVHITTKNIPIGLIQFAYIFAYILMELTISYILMIN</sequence>